<dbReference type="Proteomes" id="UP000620559">
    <property type="component" value="Unassembled WGS sequence"/>
</dbReference>
<sequence>MSSSKSGINPSVFFLSLTDLIFKKLRQQKNKIHDFTECVRGSDYVFEIAEDPMKAYMTAQSKDVKCGDYIILQIDSASCRYQVEQIDYYANPSDMWMGLLKKVRDD</sequence>
<name>A0A8J7F1I1_9CYAN</name>
<keyword evidence="2" id="KW-1185">Reference proteome</keyword>
<evidence type="ECO:0000313" key="2">
    <source>
        <dbReference type="Proteomes" id="UP000620559"/>
    </source>
</evidence>
<proteinExistence type="predicted"/>
<evidence type="ECO:0000313" key="1">
    <source>
        <dbReference type="EMBL" id="MBE9213092.1"/>
    </source>
</evidence>
<dbReference type="RefSeq" id="WP_193919655.1">
    <property type="nucleotide sequence ID" value="NZ_JADEWL010000025.1"/>
</dbReference>
<organism evidence="1 2">
    <name type="scientific">Plectonema cf. radiosum LEGE 06105</name>
    <dbReference type="NCBI Taxonomy" id="945769"/>
    <lineage>
        <taxon>Bacteria</taxon>
        <taxon>Bacillati</taxon>
        <taxon>Cyanobacteriota</taxon>
        <taxon>Cyanophyceae</taxon>
        <taxon>Oscillatoriophycideae</taxon>
        <taxon>Oscillatoriales</taxon>
        <taxon>Microcoleaceae</taxon>
        <taxon>Plectonema</taxon>
    </lineage>
</organism>
<protein>
    <submittedName>
        <fullName evidence="1">Uncharacterized protein</fullName>
    </submittedName>
</protein>
<gene>
    <name evidence="1" type="ORF">IQ247_10470</name>
</gene>
<dbReference type="EMBL" id="JADEWL010000025">
    <property type="protein sequence ID" value="MBE9213092.1"/>
    <property type="molecule type" value="Genomic_DNA"/>
</dbReference>
<comment type="caution">
    <text evidence="1">The sequence shown here is derived from an EMBL/GenBank/DDBJ whole genome shotgun (WGS) entry which is preliminary data.</text>
</comment>
<dbReference type="AlphaFoldDB" id="A0A8J7F1I1"/>
<reference evidence="1" key="1">
    <citation type="submission" date="2020-10" db="EMBL/GenBank/DDBJ databases">
        <authorList>
            <person name="Castelo-Branco R."/>
            <person name="Eusebio N."/>
            <person name="Adriana R."/>
            <person name="Vieira A."/>
            <person name="Brugerolle De Fraissinette N."/>
            <person name="Rezende De Castro R."/>
            <person name="Schneider M.P."/>
            <person name="Vasconcelos V."/>
            <person name="Leao P.N."/>
        </authorList>
    </citation>
    <scope>NUCLEOTIDE SEQUENCE</scope>
    <source>
        <strain evidence="1">LEGE 06105</strain>
    </source>
</reference>
<accession>A0A8J7F1I1</accession>